<accession>A0A383DGP6</accession>
<reference evidence="1" key="1">
    <citation type="submission" date="2018-05" db="EMBL/GenBank/DDBJ databases">
        <authorList>
            <person name="Lanie J.A."/>
            <person name="Ng W.-L."/>
            <person name="Kazmierczak K.M."/>
            <person name="Andrzejewski T.M."/>
            <person name="Davidsen T.M."/>
            <person name="Wayne K.J."/>
            <person name="Tettelin H."/>
            <person name="Glass J.I."/>
            <person name="Rusch D."/>
            <person name="Podicherti R."/>
            <person name="Tsui H.-C.T."/>
            <person name="Winkler M.E."/>
        </authorList>
    </citation>
    <scope>NUCLEOTIDE SEQUENCE</scope>
</reference>
<name>A0A383DGP6_9ZZZZ</name>
<evidence type="ECO:0000313" key="1">
    <source>
        <dbReference type="EMBL" id="SVE43483.1"/>
    </source>
</evidence>
<dbReference type="SUPFAM" id="SSF52218">
    <property type="entry name" value="Flavoproteins"/>
    <property type="match status" value="1"/>
</dbReference>
<dbReference type="AlphaFoldDB" id="A0A383DGP6"/>
<sequence length="82" mass="9159">ILTNAITWISLTTNNWRDGFNGKLALISTHSGGDGLRFLTSFRSQLEYLGTTVVPKTITTNDKKEFNKDSAERTIQSLIDLL</sequence>
<organism evidence="1">
    <name type="scientific">marine metagenome</name>
    <dbReference type="NCBI Taxonomy" id="408172"/>
    <lineage>
        <taxon>unclassified sequences</taxon>
        <taxon>metagenomes</taxon>
        <taxon>ecological metagenomes</taxon>
    </lineage>
</organism>
<dbReference type="InterPro" id="IPR029039">
    <property type="entry name" value="Flavoprotein-like_sf"/>
</dbReference>
<proteinExistence type="predicted"/>
<protein>
    <recommendedName>
        <fullName evidence="2">NADPH-dependent FMN reductase-like domain-containing protein</fullName>
    </recommendedName>
</protein>
<evidence type="ECO:0008006" key="2">
    <source>
        <dbReference type="Google" id="ProtNLM"/>
    </source>
</evidence>
<dbReference type="Gene3D" id="3.40.50.360">
    <property type="match status" value="1"/>
</dbReference>
<dbReference type="EMBL" id="UINC01217051">
    <property type="protein sequence ID" value="SVE43483.1"/>
    <property type="molecule type" value="Genomic_DNA"/>
</dbReference>
<gene>
    <name evidence="1" type="ORF">METZ01_LOCUS496337</name>
</gene>
<feature type="non-terminal residue" evidence="1">
    <location>
        <position position="1"/>
    </location>
</feature>